<dbReference type="InterPro" id="IPR016032">
    <property type="entry name" value="Sig_transdc_resp-reg_C-effctor"/>
</dbReference>
<evidence type="ECO:0000259" key="3">
    <source>
        <dbReference type="PROSITE" id="PS50043"/>
    </source>
</evidence>
<keyword evidence="5" id="KW-1185">Reference proteome</keyword>
<dbReference type="Gene3D" id="1.10.10.10">
    <property type="entry name" value="Winged helix-like DNA-binding domain superfamily/Winged helix DNA-binding domain"/>
    <property type="match status" value="1"/>
</dbReference>
<evidence type="ECO:0000313" key="5">
    <source>
        <dbReference type="Proteomes" id="UP000598426"/>
    </source>
</evidence>
<dbReference type="SUPFAM" id="SSF52540">
    <property type="entry name" value="P-loop containing nucleoside triphosphate hydrolases"/>
    <property type="match status" value="1"/>
</dbReference>
<dbReference type="CDD" id="cd06170">
    <property type="entry name" value="LuxR_C_like"/>
    <property type="match status" value="1"/>
</dbReference>
<dbReference type="SUPFAM" id="SSF48452">
    <property type="entry name" value="TPR-like"/>
    <property type="match status" value="1"/>
</dbReference>
<dbReference type="InterPro" id="IPR041664">
    <property type="entry name" value="AAA_16"/>
</dbReference>
<dbReference type="PANTHER" id="PTHR16305:SF35">
    <property type="entry name" value="TRANSCRIPTIONAL ACTIVATOR DOMAIN"/>
    <property type="match status" value="1"/>
</dbReference>
<dbReference type="InterPro" id="IPR027417">
    <property type="entry name" value="P-loop_NTPase"/>
</dbReference>
<dbReference type="InterPro" id="IPR000792">
    <property type="entry name" value="Tscrpt_reg_LuxR_C"/>
</dbReference>
<dbReference type="InterPro" id="IPR036388">
    <property type="entry name" value="WH-like_DNA-bd_sf"/>
</dbReference>
<dbReference type="Pfam" id="PF00196">
    <property type="entry name" value="GerE"/>
    <property type="match status" value="1"/>
</dbReference>
<dbReference type="Gene3D" id="1.25.40.10">
    <property type="entry name" value="Tetratricopeptide repeat domain"/>
    <property type="match status" value="1"/>
</dbReference>
<dbReference type="RefSeq" id="WP_191171405.1">
    <property type="nucleotide sequence ID" value="NZ_JACXZS010000005.1"/>
</dbReference>
<dbReference type="Gene3D" id="3.40.50.300">
    <property type="entry name" value="P-loop containing nucleotide triphosphate hydrolases"/>
    <property type="match status" value="1"/>
</dbReference>
<gene>
    <name evidence="4" type="ORF">IF188_08715</name>
</gene>
<name>A0ABR8NM77_9MICO</name>
<protein>
    <submittedName>
        <fullName evidence="4">AAA family ATPase</fullName>
    </submittedName>
</protein>
<feature type="domain" description="HTH luxR-type" evidence="3">
    <location>
        <begin position="896"/>
        <end position="961"/>
    </location>
</feature>
<organism evidence="4 5">
    <name type="scientific">Microbacterium helvum</name>
    <dbReference type="NCBI Taxonomy" id="2773713"/>
    <lineage>
        <taxon>Bacteria</taxon>
        <taxon>Bacillati</taxon>
        <taxon>Actinomycetota</taxon>
        <taxon>Actinomycetes</taxon>
        <taxon>Micrococcales</taxon>
        <taxon>Microbacteriaceae</taxon>
        <taxon>Microbacterium</taxon>
    </lineage>
</organism>
<accession>A0ABR8NM77</accession>
<evidence type="ECO:0000313" key="4">
    <source>
        <dbReference type="EMBL" id="MBD3941772.1"/>
    </source>
</evidence>
<reference evidence="4 5" key="1">
    <citation type="submission" date="2020-09" db="EMBL/GenBank/DDBJ databases">
        <title>Isolation and identification of active actinomycetes.</title>
        <authorList>
            <person name="Li X."/>
        </authorList>
    </citation>
    <scope>NUCLEOTIDE SEQUENCE [LARGE SCALE GENOMIC DNA]</scope>
    <source>
        <strain evidence="4 5">NEAU-LLC</strain>
    </source>
</reference>
<dbReference type="InterPro" id="IPR011990">
    <property type="entry name" value="TPR-like_helical_dom_sf"/>
</dbReference>
<dbReference type="Proteomes" id="UP000598426">
    <property type="component" value="Unassembled WGS sequence"/>
</dbReference>
<keyword evidence="2" id="KW-0067">ATP-binding</keyword>
<dbReference type="PANTHER" id="PTHR16305">
    <property type="entry name" value="TESTICULAR SOLUBLE ADENYLYL CYCLASE"/>
    <property type="match status" value="1"/>
</dbReference>
<comment type="caution">
    <text evidence="4">The sequence shown here is derived from an EMBL/GenBank/DDBJ whole genome shotgun (WGS) entry which is preliminary data.</text>
</comment>
<evidence type="ECO:0000256" key="2">
    <source>
        <dbReference type="ARBA" id="ARBA00022840"/>
    </source>
</evidence>
<dbReference type="SUPFAM" id="SSF46894">
    <property type="entry name" value="C-terminal effector domain of the bipartite response regulators"/>
    <property type="match status" value="1"/>
</dbReference>
<proteinExistence type="predicted"/>
<dbReference type="SMART" id="SM00421">
    <property type="entry name" value="HTH_LUXR"/>
    <property type="match status" value="1"/>
</dbReference>
<dbReference type="Pfam" id="PF13191">
    <property type="entry name" value="AAA_16"/>
    <property type="match status" value="1"/>
</dbReference>
<dbReference type="PRINTS" id="PR00038">
    <property type="entry name" value="HTHLUXR"/>
</dbReference>
<dbReference type="EMBL" id="JACXZS010000005">
    <property type="protein sequence ID" value="MBD3941772.1"/>
    <property type="molecule type" value="Genomic_DNA"/>
</dbReference>
<keyword evidence="1" id="KW-0547">Nucleotide-binding</keyword>
<evidence type="ECO:0000256" key="1">
    <source>
        <dbReference type="ARBA" id="ARBA00022741"/>
    </source>
</evidence>
<sequence length="965" mass="102291">MTPATVAPMVGREAELQVLLEAYAAGRAGSPRAVVIRGEAGIGKTRLLEEFRAAALRSSRPGPQVVAACGQCVDLGPIGAPFTPIRRVLHEIYTAVGDERFRAAAGSPAVVATLASLIPELADASLVPSSGGDYVAEAIERIIENLSAEVHLLIVIEDLHWADAATLALLKTLAVTLRGRHVTLICTYRSDDVGRGHPLRAVLAELDRSRVVTGVEITRLRPEDVAEHIRSLTGGAVSTDHLEAVTARSEGVPFFVEELVDLKDGELPDTLRDVVLARFERLTPHAQEVVGLVAVGGVHVDDDLLNEVHDGDPRDLREGLREAVAGSVLVSDEHGYTFRHALIQEAVHDDLLPNDRVEAHRAYAEALQRRVDDGDATLAAEAAVHWLAARDLIRAFDATAVAREWSNAANAPAASVKLGEQLLELWGQVPDADERVGLSRAALSRGIAEDYFGIGENERSLRSAEAGARFARPEERLLRAELLRLVGARQRTAGRDDAAAETFRAARTLLDDSGDAGERALLAKIDAILAVAEPAAESEALLDRAVTLAEGSGDDDALAQTLYLRAWFVSDHGRLEAAVEDLRRAVDVSADISTHHTAVNNLVDLLGRLGRYDEALELGRAAFDETVLAGRERGLGAHINANVAEIDMHLGHASAGVARAQRCLSLFPANPFFQSFTLRLLALAALYDDDPATAAGYRERAESLLSRIDADPDEQIGWALVAGVAAAREVCDGAAATGLIALAPRTAELLEGDYPGLSQRMLPVAAWLCRLSPEAGDTLLPAIERLSRRSVDGSAPAILAVTRAYLDDDVASWTAALAHAEAGSIPNRYVHTSRLGLAQSLIVDGQREAASDLLSLIVDEAPGQGAALIARWARELAARAGIAWEGMDAGGRGTASGSGVTALTPRELQVLALVAEGLTNPQIGERLFISPKTASVHVSAILGKIGAANRAEAAAQYAAGVPESA</sequence>
<dbReference type="PROSITE" id="PS50043">
    <property type="entry name" value="HTH_LUXR_2"/>
    <property type="match status" value="1"/>
</dbReference>